<evidence type="ECO:0000256" key="1">
    <source>
        <dbReference type="SAM" id="SignalP"/>
    </source>
</evidence>
<dbReference type="AlphaFoldDB" id="A0A4Q2US70"/>
<dbReference type="RefSeq" id="WP_077919890.1">
    <property type="nucleotide sequence ID" value="NZ_SBLB01000001.1"/>
</dbReference>
<feature type="domain" description="DUF5723" evidence="2">
    <location>
        <begin position="40"/>
        <end position="440"/>
    </location>
</feature>
<keyword evidence="4" id="KW-1185">Reference proteome</keyword>
<evidence type="ECO:0000313" key="3">
    <source>
        <dbReference type="EMBL" id="RYC70585.1"/>
    </source>
</evidence>
<protein>
    <recommendedName>
        <fullName evidence="2">DUF5723 domain-containing protein</fullName>
    </recommendedName>
</protein>
<keyword evidence="1" id="KW-0732">Signal</keyword>
<feature type="signal peptide" evidence="1">
    <location>
        <begin position="1"/>
        <end position="19"/>
    </location>
</feature>
<organism evidence="3 4">
    <name type="scientific">Spirosoma sordidisoli</name>
    <dbReference type="NCBI Taxonomy" id="2502893"/>
    <lineage>
        <taxon>Bacteria</taxon>
        <taxon>Pseudomonadati</taxon>
        <taxon>Bacteroidota</taxon>
        <taxon>Cytophagia</taxon>
        <taxon>Cytophagales</taxon>
        <taxon>Cytophagaceae</taxon>
        <taxon>Spirosoma</taxon>
    </lineage>
</organism>
<reference evidence="3 4" key="1">
    <citation type="submission" date="2019-01" db="EMBL/GenBank/DDBJ databases">
        <title>Spirosoma flava sp. nov., a propanil-degrading bacterium isolated from herbicide-contaminated soil.</title>
        <authorList>
            <person name="Zhang L."/>
            <person name="Jiang J.-D."/>
        </authorList>
    </citation>
    <scope>NUCLEOTIDE SEQUENCE [LARGE SCALE GENOMIC DNA]</scope>
    <source>
        <strain evidence="3 4">TY50</strain>
    </source>
</reference>
<sequence>MKFSLMLGAFFVTSTASFAQNMLGISTSRQGGTNRLYINPALAADAQNRVYLNGFVANLHVDNNYVRYQAPFSLLGLITGTVPDQYRRPDGSVRFESDYTSENLDGRRKNGTLWGEVRGPSLLVKTNEGSAFAVTTRFRAIGQVTGASQSLLSAIRAGLEDGALYGIPSSDNQFSVNTSTYSEVGLTYAGTLLEADGRRLLLGATAKVLLGYNAQSLINRGLDYRVIADPDQPNSAILEVNRLDATLSYTTFLQNRTLTPSTLLSPSSPGRGFGLDLGLTYISQYDTDSPAWQIGLALTDIGSIRYKGEQYDYSSVQQQPVQFRSSDFNNTAGTLQIARIIQDKFNTGRSPDQNQFRTGLPTSLNLTWDYQSPRGAGLNITYFQDVRSAGAQSVHQPSLLAITPRYDTRLVSVALPVLYLNRGLMAGASLRVGPAWLGTDNFLGLVGNGSNGIRPRGLDVYGGVAFGIGRTDED</sequence>
<name>A0A4Q2US70_9BACT</name>
<comment type="caution">
    <text evidence="3">The sequence shown here is derived from an EMBL/GenBank/DDBJ whole genome shotgun (WGS) entry which is preliminary data.</text>
</comment>
<dbReference type="Proteomes" id="UP000290407">
    <property type="component" value="Unassembled WGS sequence"/>
</dbReference>
<gene>
    <name evidence="3" type="ORF">EQG79_00070</name>
</gene>
<accession>A0A4Q2US70</accession>
<evidence type="ECO:0000259" key="2">
    <source>
        <dbReference type="Pfam" id="PF18990"/>
    </source>
</evidence>
<dbReference type="InterPro" id="IPR043781">
    <property type="entry name" value="DUF5723"/>
</dbReference>
<proteinExistence type="predicted"/>
<evidence type="ECO:0000313" key="4">
    <source>
        <dbReference type="Proteomes" id="UP000290407"/>
    </source>
</evidence>
<feature type="chain" id="PRO_5020599100" description="DUF5723 domain-containing protein" evidence="1">
    <location>
        <begin position="20"/>
        <end position="474"/>
    </location>
</feature>
<dbReference type="Pfam" id="PF18990">
    <property type="entry name" value="DUF5723"/>
    <property type="match status" value="1"/>
</dbReference>
<dbReference type="EMBL" id="SBLB01000001">
    <property type="protein sequence ID" value="RYC70585.1"/>
    <property type="molecule type" value="Genomic_DNA"/>
</dbReference>